<dbReference type="Proteomes" id="UP001595758">
    <property type="component" value="Unassembled WGS sequence"/>
</dbReference>
<keyword evidence="3" id="KW-1185">Reference proteome</keyword>
<dbReference type="Gene3D" id="1.25.40.20">
    <property type="entry name" value="Ankyrin repeat-containing domain"/>
    <property type="match status" value="1"/>
</dbReference>
<proteinExistence type="predicted"/>
<feature type="region of interest" description="Disordered" evidence="1">
    <location>
        <begin position="733"/>
        <end position="761"/>
    </location>
</feature>
<accession>A0ABV8CCN0</accession>
<evidence type="ECO:0000313" key="3">
    <source>
        <dbReference type="Proteomes" id="UP001595758"/>
    </source>
</evidence>
<feature type="compositionally biased region" description="Basic and acidic residues" evidence="1">
    <location>
        <begin position="733"/>
        <end position="750"/>
    </location>
</feature>
<evidence type="ECO:0000313" key="2">
    <source>
        <dbReference type="EMBL" id="MFC3907857.1"/>
    </source>
</evidence>
<gene>
    <name evidence="2" type="ORF">ACFORL_02015</name>
</gene>
<organism evidence="2 3">
    <name type="scientific">Legionella dresdenensis</name>
    <dbReference type="NCBI Taxonomy" id="450200"/>
    <lineage>
        <taxon>Bacteria</taxon>
        <taxon>Pseudomonadati</taxon>
        <taxon>Pseudomonadota</taxon>
        <taxon>Gammaproteobacteria</taxon>
        <taxon>Legionellales</taxon>
        <taxon>Legionellaceae</taxon>
        <taxon>Legionella</taxon>
    </lineage>
</organism>
<evidence type="ECO:0000256" key="1">
    <source>
        <dbReference type="SAM" id="MobiDB-lite"/>
    </source>
</evidence>
<dbReference type="RefSeq" id="WP_382340588.1">
    <property type="nucleotide sequence ID" value="NZ_JBHSAB010000001.1"/>
</dbReference>
<protein>
    <recommendedName>
        <fullName evidence="4">Ankyrin repeats (3 copies)</fullName>
    </recommendedName>
</protein>
<name>A0ABV8CCN0_9GAMM</name>
<comment type="caution">
    <text evidence="2">The sequence shown here is derived from an EMBL/GenBank/DDBJ whole genome shotgun (WGS) entry which is preliminary data.</text>
</comment>
<evidence type="ECO:0008006" key="4">
    <source>
        <dbReference type="Google" id="ProtNLM"/>
    </source>
</evidence>
<dbReference type="InterPro" id="IPR036770">
    <property type="entry name" value="Ankyrin_rpt-contain_sf"/>
</dbReference>
<reference evidence="3" key="1">
    <citation type="journal article" date="2019" name="Int. J. Syst. Evol. Microbiol.">
        <title>The Global Catalogue of Microorganisms (GCM) 10K type strain sequencing project: providing services to taxonomists for standard genome sequencing and annotation.</title>
        <authorList>
            <consortium name="The Broad Institute Genomics Platform"/>
            <consortium name="The Broad Institute Genome Sequencing Center for Infectious Disease"/>
            <person name="Wu L."/>
            <person name="Ma J."/>
        </authorList>
    </citation>
    <scope>NUCLEOTIDE SEQUENCE [LARGE SCALE GENOMIC DNA]</scope>
    <source>
        <strain evidence="3">CCUG 59858</strain>
    </source>
</reference>
<sequence>MIALEKARFDVMKSLLRQHCIPRKLATGRLQNVDPLLFVLDKIIEYPKVREYIEIFCGIFSSRYRPSMYGQQPLEKLDEHNPLFFNANFNPAHTELMIRLAVRHKATTIPYETRNHMFVQAAERQNEGLIKFYLQYDNKFSLTEAISLAEIQRKQQAVDYLIDNFLQNNYIASVIGRALYKSLTELIKRIISKKTFHIVWDQVRHMLVHELVADDKLDLLKSLLETYSGMISIVEKGRHGWTPVEIAIDRGNIPMVEYLLSLEPLQLLPGEHSALAFAVKRLRCSVASYLVDNYTTYTRRSILCDYDSLLDLVFSALSQNPTLALEPESVAEIEELCWKLVSLGFNSNLGFKRHESMLNRHFRIVLATYKKTYEDYSKLNSAVFKLLELLAMFGGAIGFNLTEEQAKIMETFAEAMKPILAFNSKFPDNIPSILRKKLILDEHDFARLSTLDKNSNLQEELRHLLNINEQFVLNNFKFIKIPFPPLTWNGGLSAIFHQIESLLDKFDGFEVQLSERLKAANYTDHDQVFTTLFNEVNQIAHNLKEQRKKCLEAGDKLNNPTKTAHTLAQEIQYLKSVKDLINKLEFEANYILAVITIFSSDETADLQAKQEALSFIKHYQAIPIYKAMRMHLLSLKTGDVSGDYIRKCQCLFNSMHFRLYQEVPSLQFLSAQFVLRNIYESDAYFFSKIREAKDTEQMNLAIAGKNDFDYKLSSYLSITLLGAPKGLKRAIEQEGAKEKGKECEEVEHRSKQPRLSGPGSN</sequence>
<dbReference type="EMBL" id="JBHSAB010000001">
    <property type="protein sequence ID" value="MFC3907857.1"/>
    <property type="molecule type" value="Genomic_DNA"/>
</dbReference>
<dbReference type="SUPFAM" id="SSF48403">
    <property type="entry name" value="Ankyrin repeat"/>
    <property type="match status" value="1"/>
</dbReference>